<evidence type="ECO:0000256" key="15">
    <source>
        <dbReference type="SAM" id="MobiDB-lite"/>
    </source>
</evidence>
<keyword evidence="7 14" id="KW-0175">Coiled coil</keyword>
<dbReference type="Ensembl" id="ENSSSCT00035028232.1">
    <property type="protein sequence ID" value="ENSSSCP00035010865.1"/>
    <property type="gene ID" value="ENSSSCG00035021626.1"/>
</dbReference>
<feature type="region of interest" description="Disordered" evidence="15">
    <location>
        <begin position="1"/>
        <end position="223"/>
    </location>
</feature>
<dbReference type="Pfam" id="PF05609">
    <property type="entry name" value="LAP1_C"/>
    <property type="match status" value="1"/>
</dbReference>
<dbReference type="Proteomes" id="UP000694725">
    <property type="component" value="Unplaced"/>
</dbReference>
<keyword evidence="8 16" id="KW-0472">Membrane</keyword>
<dbReference type="InterPro" id="IPR038599">
    <property type="entry name" value="LAP1C-like_C_sf"/>
</dbReference>
<protein>
    <recommendedName>
        <fullName evidence="13">Torsin-1A-interacting protein 1</fullName>
    </recommendedName>
</protein>
<dbReference type="Ensembl" id="ENSSSCT00070028324.1">
    <property type="protein sequence ID" value="ENSSSCP00070023589.1"/>
    <property type="gene ID" value="ENSSSCG00070014415.1"/>
</dbReference>
<feature type="coiled-coil region" evidence="14">
    <location>
        <begin position="347"/>
        <end position="374"/>
    </location>
</feature>
<keyword evidence="6 16" id="KW-1133">Transmembrane helix</keyword>
<evidence type="ECO:0000256" key="1">
    <source>
        <dbReference type="ARBA" id="ARBA00007860"/>
    </source>
</evidence>
<evidence type="ECO:0000256" key="14">
    <source>
        <dbReference type="SAM" id="Coils"/>
    </source>
</evidence>
<dbReference type="AlphaFoldDB" id="A0A4X1U6V8"/>
<feature type="domain" description="Torsin-1A-interacting protein 1/2 N-terminal" evidence="18">
    <location>
        <begin position="134"/>
        <end position="336"/>
    </location>
</feature>
<evidence type="ECO:0000256" key="2">
    <source>
        <dbReference type="ARBA" id="ARBA00022499"/>
    </source>
</evidence>
<dbReference type="InterPro" id="IPR046753">
    <property type="entry name" value="TOIP1/2_C"/>
</dbReference>
<feature type="transmembrane region" description="Helical" evidence="16">
    <location>
        <begin position="326"/>
        <end position="343"/>
    </location>
</feature>
<comment type="function">
    <text evidence="11">Required for nuclear membrane integrity. Induces TOR1A and TOR1B ATPase activity and is required for their location on the nuclear membrane. Binds to A- and B-type lamins. Possible role in membrane attachment and assembly of the nuclear lamina.</text>
</comment>
<keyword evidence="10" id="KW-0539">Nucleus</keyword>
<dbReference type="Proteomes" id="UP000694728">
    <property type="component" value="Unplaced"/>
</dbReference>
<dbReference type="PANTHER" id="PTHR18843:SF6">
    <property type="entry name" value="TORSIN-1A-INTERACTING PROTEIN 1"/>
    <property type="match status" value="1"/>
</dbReference>
<dbReference type="Proteomes" id="UP000694727">
    <property type="component" value="Unplaced"/>
</dbReference>
<proteinExistence type="inferred from homology"/>
<feature type="compositionally biased region" description="Acidic residues" evidence="15">
    <location>
        <begin position="205"/>
        <end position="218"/>
    </location>
</feature>
<evidence type="ECO:0000256" key="12">
    <source>
        <dbReference type="ARBA" id="ARBA00037876"/>
    </source>
</evidence>
<evidence type="ECO:0000256" key="11">
    <source>
        <dbReference type="ARBA" id="ARBA00037580"/>
    </source>
</evidence>
<feature type="compositionally biased region" description="Polar residues" evidence="15">
    <location>
        <begin position="193"/>
        <end position="202"/>
    </location>
</feature>
<evidence type="ECO:0000256" key="9">
    <source>
        <dbReference type="ARBA" id="ARBA00023180"/>
    </source>
</evidence>
<evidence type="ECO:0000256" key="6">
    <source>
        <dbReference type="ARBA" id="ARBA00022989"/>
    </source>
</evidence>
<sequence length="572" mass="64522">AGKVAPLREGRSRLAPQNGGGSDAPAYGTPTPPRHSRREVRFSEEPPEVYGDFEPRAAKEKVPVGRQIPLEEFRPDSAKEEVRESAYYLRSRRQRQPRLPEAEEMKTRRGTRLQQQQQQQPHSQPPPLQSSPVTTRRGLRDSHSSEEDETPSQTVLSQTVSKKTIMRTQETPVVSEDPVISLRRPPLRSSRSEATSVQQKVNFSEEGETEENDQDSSDSDVTTVKFRSRDSVASGGNTTLCTYDSSLRNCIFSSSGDFITLDKQPLVLSSGYQKNPQQWVEQTTRIRTRMQNDSVQKPELGNQSPSTSSQQVTGQAKTTSFFKIKWWWFPVVIVALAIGNFWFSRTSEAETTAVQEFQNQMKQLMNKYQGQDEKLWRRSQTFLEKHLNSSQPRPQPAILLLTAARDAEEALKCLSEQIADAYSSFRSVPAIRIDGAGKATQDSDIVKQEVDEELSNGFKNGQNAAVVHRFESLPAGSTLIFYKYCDHENAAFKDVALVLTVLLEEETLGTSLGLKEIEEKVRDFLQVKFTNSDTPDSYKHMDPDKLNGLWSRISHLVLPVQPENDLKRGICL</sequence>
<feature type="compositionally biased region" description="Basic and acidic residues" evidence="15">
    <location>
        <begin position="53"/>
        <end position="84"/>
    </location>
</feature>
<organism evidence="19 20">
    <name type="scientific">Sus scrofa</name>
    <name type="common">Pig</name>
    <dbReference type="NCBI Taxonomy" id="9823"/>
    <lineage>
        <taxon>Eukaryota</taxon>
        <taxon>Metazoa</taxon>
        <taxon>Chordata</taxon>
        <taxon>Craniata</taxon>
        <taxon>Vertebrata</taxon>
        <taxon>Euteleostomi</taxon>
        <taxon>Mammalia</taxon>
        <taxon>Eutheria</taxon>
        <taxon>Laurasiatheria</taxon>
        <taxon>Artiodactyla</taxon>
        <taxon>Suina</taxon>
        <taxon>Suidae</taxon>
        <taxon>Sus</taxon>
    </lineage>
</organism>
<feature type="compositionally biased region" description="Polar residues" evidence="15">
    <location>
        <begin position="151"/>
        <end position="172"/>
    </location>
</feature>
<dbReference type="Ensembl" id="ENSSSCT00055051995.1">
    <property type="protein sequence ID" value="ENSSSCP00055041540.1"/>
    <property type="gene ID" value="ENSSSCG00055026072.1"/>
</dbReference>
<evidence type="ECO:0000256" key="8">
    <source>
        <dbReference type="ARBA" id="ARBA00023136"/>
    </source>
</evidence>
<dbReference type="InterPro" id="IPR046754">
    <property type="entry name" value="TOIP1/2_N"/>
</dbReference>
<evidence type="ECO:0000259" key="17">
    <source>
        <dbReference type="Pfam" id="PF05609"/>
    </source>
</evidence>
<dbReference type="Proteomes" id="UP000314985">
    <property type="component" value="Chromosome 9"/>
</dbReference>
<comment type="subcellular location">
    <subcellularLocation>
        <location evidence="12">Nucleus inner membrane</location>
        <topology evidence="12">Single-pass membrane protein</topology>
    </subcellularLocation>
</comment>
<keyword evidence="3" id="KW-0597">Phosphoprotein</keyword>
<evidence type="ECO:0000256" key="7">
    <source>
        <dbReference type="ARBA" id="ARBA00023054"/>
    </source>
</evidence>
<dbReference type="PANTHER" id="PTHR18843">
    <property type="entry name" value="TORSIN-1A-INTERACTING PROTEIN"/>
    <property type="match status" value="1"/>
</dbReference>
<dbReference type="Ensembl" id="ENSSSCT00045063385.1">
    <property type="protein sequence ID" value="ENSSSCP00045044703.1"/>
    <property type="gene ID" value="ENSSSCG00045036602.1"/>
</dbReference>
<accession>A0A4X1U6V8</accession>
<dbReference type="GO" id="GO:0001671">
    <property type="term" value="F:ATPase activator activity"/>
    <property type="evidence" value="ECO:0007669"/>
    <property type="project" value="InterPro"/>
</dbReference>
<evidence type="ECO:0000256" key="5">
    <source>
        <dbReference type="ARBA" id="ARBA00022843"/>
    </source>
</evidence>
<name>A0A4X1U6V8_PIG</name>
<keyword evidence="5" id="KW-0832">Ubl conjugation</keyword>
<reference evidence="19 20" key="1">
    <citation type="submission" date="2017-08" db="EMBL/GenBank/DDBJ databases">
        <title>USMARCv1.0.</title>
        <authorList>
            <person name="Hannum G.I."/>
            <person name="Koren S."/>
            <person name="Schroeder S.G."/>
            <person name="Chin S.C."/>
            <person name="Nonneman D.J."/>
            <person name="Becker S.A."/>
            <person name="Rosen B.D."/>
            <person name="Bickhart D.M."/>
            <person name="Putnam N.H."/>
            <person name="Green R.E."/>
            <person name="Tuggle C.K."/>
            <person name="Liu H."/>
            <person name="Rohrer G.A."/>
            <person name="Warr A."/>
            <person name="Hall R."/>
            <person name="Kim K."/>
            <person name="Hume D.A."/>
            <person name="Talbot R."/>
            <person name="Chow W."/>
            <person name="Howe K."/>
            <person name="Schwartz A.S."/>
            <person name="Watson M."/>
            <person name="Archibald A.L."/>
            <person name="Phillippy A.M."/>
            <person name="Smith T.P.L."/>
        </authorList>
    </citation>
    <scope>NUCLEOTIDE SEQUENCE [LARGE SCALE GENOMIC DNA]</scope>
</reference>
<dbReference type="InterPro" id="IPR008662">
    <property type="entry name" value="TOIP1/2"/>
</dbReference>
<evidence type="ECO:0000313" key="20">
    <source>
        <dbReference type="Proteomes" id="UP000314985"/>
    </source>
</evidence>
<dbReference type="Pfam" id="PF20443">
    <property type="entry name" value="LAP1_N"/>
    <property type="match status" value="1"/>
</dbReference>
<reference evidence="19" key="2">
    <citation type="submission" date="2025-05" db="UniProtKB">
        <authorList>
            <consortium name="Ensembl"/>
        </authorList>
    </citation>
    <scope>IDENTIFICATION</scope>
</reference>
<dbReference type="Proteomes" id="UP000694724">
    <property type="component" value="Unplaced"/>
</dbReference>
<gene>
    <name evidence="19" type="primary">TOR1AIP1</name>
</gene>
<comment type="similarity">
    <text evidence="1">Belongs to the TOR1AIP family.</text>
</comment>
<evidence type="ECO:0000256" key="10">
    <source>
        <dbReference type="ARBA" id="ARBA00023242"/>
    </source>
</evidence>
<dbReference type="GO" id="GO:0005637">
    <property type="term" value="C:nuclear inner membrane"/>
    <property type="evidence" value="ECO:0007669"/>
    <property type="project" value="UniProtKB-SubCell"/>
</dbReference>
<evidence type="ECO:0000256" key="4">
    <source>
        <dbReference type="ARBA" id="ARBA00022692"/>
    </source>
</evidence>
<dbReference type="FunFam" id="3.40.50.12190:FF:000001">
    <property type="entry name" value="torsin-1A-interacting protein 1 isoform X1"/>
    <property type="match status" value="1"/>
</dbReference>
<keyword evidence="4 16" id="KW-0812">Transmembrane</keyword>
<feature type="domain" description="Torsin-1A-interacting protein 1/2 AAA+ activator" evidence="17">
    <location>
        <begin position="345"/>
        <end position="572"/>
    </location>
</feature>
<keyword evidence="9" id="KW-0325">Glycoprotein</keyword>
<feature type="compositionally biased region" description="Basic and acidic residues" evidence="15">
    <location>
        <begin position="98"/>
        <end position="107"/>
    </location>
</feature>
<feature type="compositionally biased region" description="Low complexity" evidence="15">
    <location>
        <begin position="113"/>
        <end position="122"/>
    </location>
</feature>
<evidence type="ECO:0000256" key="3">
    <source>
        <dbReference type="ARBA" id="ARBA00022553"/>
    </source>
</evidence>
<evidence type="ECO:0000259" key="18">
    <source>
        <dbReference type="Pfam" id="PF20443"/>
    </source>
</evidence>
<feature type="compositionally biased region" description="Basic and acidic residues" evidence="15">
    <location>
        <begin position="1"/>
        <end position="12"/>
    </location>
</feature>
<dbReference type="Gene3D" id="3.40.50.12190">
    <property type="match status" value="1"/>
</dbReference>
<keyword evidence="2" id="KW-1017">Isopeptide bond</keyword>
<evidence type="ECO:0000256" key="16">
    <source>
        <dbReference type="SAM" id="Phobius"/>
    </source>
</evidence>
<dbReference type="Ensembl" id="ENSSSCT00025057421.1">
    <property type="protein sequence ID" value="ENSSSCP00025024289.1"/>
    <property type="gene ID" value="ENSSSCG00025042003.1"/>
</dbReference>
<dbReference type="Ensembl" id="ENSSSCT00065002944.1">
    <property type="protein sequence ID" value="ENSSSCP00065000996.1"/>
    <property type="gene ID" value="ENSSSCG00065002331.1"/>
</dbReference>
<evidence type="ECO:0000256" key="13">
    <source>
        <dbReference type="ARBA" id="ARBA00040724"/>
    </source>
</evidence>
<evidence type="ECO:0000313" key="19">
    <source>
        <dbReference type="Ensembl" id="ENSSSCP00070023589.1"/>
    </source>
</evidence>
<dbReference type="Proteomes" id="UP000694720">
    <property type="component" value="Unplaced"/>
</dbReference>